<accession>A0A1C0YDW0</accession>
<organism evidence="1 2">
    <name type="scientific">Caryophanon tenue</name>
    <dbReference type="NCBI Taxonomy" id="33978"/>
    <lineage>
        <taxon>Bacteria</taxon>
        <taxon>Bacillati</taxon>
        <taxon>Bacillota</taxon>
        <taxon>Bacilli</taxon>
        <taxon>Bacillales</taxon>
        <taxon>Caryophanaceae</taxon>
        <taxon>Caryophanon</taxon>
    </lineage>
</organism>
<dbReference type="EMBL" id="MASJ01000014">
    <property type="protein sequence ID" value="OCS85376.1"/>
    <property type="molecule type" value="Genomic_DNA"/>
</dbReference>
<dbReference type="GO" id="GO:0003824">
    <property type="term" value="F:catalytic activity"/>
    <property type="evidence" value="ECO:0007669"/>
    <property type="project" value="InterPro"/>
</dbReference>
<dbReference type="OrthoDB" id="9795347at2"/>
<reference evidence="1 2" key="1">
    <citation type="submission" date="2016-07" db="EMBL/GenBank/DDBJ databases">
        <title>Caryophanon tenue genome sequencing.</title>
        <authorList>
            <person name="Verma A."/>
            <person name="Pal Y."/>
            <person name="Krishnamurthi S."/>
        </authorList>
    </citation>
    <scope>NUCLEOTIDE SEQUENCE [LARGE SCALE GENOMIC DNA]</scope>
    <source>
        <strain evidence="1 2">DSM 14152</strain>
    </source>
</reference>
<gene>
    <name evidence="1" type="ORF">A6M13_13125</name>
</gene>
<dbReference type="Proteomes" id="UP000093199">
    <property type="component" value="Unassembled WGS sequence"/>
</dbReference>
<dbReference type="SUPFAM" id="SSF53927">
    <property type="entry name" value="Cytidine deaminase-like"/>
    <property type="match status" value="1"/>
</dbReference>
<dbReference type="CDD" id="cd01283">
    <property type="entry name" value="cytidine_deaminase"/>
    <property type="match status" value="1"/>
</dbReference>
<dbReference type="NCBIfam" id="NF006155">
    <property type="entry name" value="PRK08298.1"/>
    <property type="match status" value="1"/>
</dbReference>
<dbReference type="InterPro" id="IPR016193">
    <property type="entry name" value="Cytidine_deaminase-like"/>
</dbReference>
<dbReference type="STRING" id="33978.A6M13_13125"/>
<name>A0A1C0YDW0_9BACL</name>
<keyword evidence="2" id="KW-1185">Reference proteome</keyword>
<sequence>MIHQQLYDAVKQLIEQRYPTGWGGAAAIRVADETIYTSIAPEVINDSTHLCMETGAILEAHKYKQKVTHSLCLAREDKHAPLKILSPCGVCQERLFYWGPDVQCAISSKTNDILFKTLGELQPYHWTEAYYTEMTEHWRNI</sequence>
<dbReference type="Gene3D" id="3.40.140.10">
    <property type="entry name" value="Cytidine Deaminase, domain 2"/>
    <property type="match status" value="1"/>
</dbReference>
<proteinExistence type="predicted"/>
<protein>
    <submittedName>
        <fullName evidence="1">Cytidine deaminase</fullName>
    </submittedName>
</protein>
<evidence type="ECO:0000313" key="1">
    <source>
        <dbReference type="EMBL" id="OCS85376.1"/>
    </source>
</evidence>
<evidence type="ECO:0000313" key="2">
    <source>
        <dbReference type="Proteomes" id="UP000093199"/>
    </source>
</evidence>
<dbReference type="RefSeq" id="WP_066544896.1">
    <property type="nucleotide sequence ID" value="NZ_MASJ01000014.1"/>
</dbReference>
<comment type="caution">
    <text evidence="1">The sequence shown here is derived from an EMBL/GenBank/DDBJ whole genome shotgun (WGS) entry which is preliminary data.</text>
</comment>
<dbReference type="AlphaFoldDB" id="A0A1C0YDW0"/>